<organism evidence="1">
    <name type="scientific">Rhizophora mucronata</name>
    <name type="common">Asiatic mangrove</name>
    <dbReference type="NCBI Taxonomy" id="61149"/>
    <lineage>
        <taxon>Eukaryota</taxon>
        <taxon>Viridiplantae</taxon>
        <taxon>Streptophyta</taxon>
        <taxon>Embryophyta</taxon>
        <taxon>Tracheophyta</taxon>
        <taxon>Spermatophyta</taxon>
        <taxon>Magnoliopsida</taxon>
        <taxon>eudicotyledons</taxon>
        <taxon>Gunneridae</taxon>
        <taxon>Pentapetalae</taxon>
        <taxon>rosids</taxon>
        <taxon>fabids</taxon>
        <taxon>Malpighiales</taxon>
        <taxon>Rhizophoraceae</taxon>
        <taxon>Rhizophora</taxon>
    </lineage>
</organism>
<name>A0A2P2NZW2_RHIMU</name>
<sequence length="47" mass="5527">MRLKAMFQCTRLPHLYGLGKDHMYAVFPLFFAKRLSLRLEPVTTSLQ</sequence>
<evidence type="ECO:0000313" key="1">
    <source>
        <dbReference type="EMBL" id="MBX48014.1"/>
    </source>
</evidence>
<protein>
    <submittedName>
        <fullName evidence="1">Uncharacterized protein</fullName>
    </submittedName>
</protein>
<accession>A0A2P2NZW2</accession>
<reference evidence="1" key="1">
    <citation type="submission" date="2018-02" db="EMBL/GenBank/DDBJ databases">
        <title>Rhizophora mucronata_Transcriptome.</title>
        <authorList>
            <person name="Meera S.P."/>
            <person name="Sreeshan A."/>
            <person name="Augustine A."/>
        </authorList>
    </citation>
    <scope>NUCLEOTIDE SEQUENCE</scope>
    <source>
        <tissue evidence="1">Leaf</tissue>
    </source>
</reference>
<proteinExistence type="predicted"/>
<dbReference type="EMBL" id="GGEC01067530">
    <property type="protein sequence ID" value="MBX48014.1"/>
    <property type="molecule type" value="Transcribed_RNA"/>
</dbReference>
<dbReference type="AlphaFoldDB" id="A0A2P2NZW2"/>